<feature type="compositionally biased region" description="Basic and acidic residues" evidence="1">
    <location>
        <begin position="24"/>
        <end position="46"/>
    </location>
</feature>
<dbReference type="AlphaFoldDB" id="A0A437P253"/>
<accession>A0A437P253</accession>
<dbReference type="Proteomes" id="UP000286997">
    <property type="component" value="Unassembled WGS sequence"/>
</dbReference>
<organism evidence="2 3">
    <name type="scientific">Methylobacterium oryzihabitans</name>
    <dbReference type="NCBI Taxonomy" id="2499852"/>
    <lineage>
        <taxon>Bacteria</taxon>
        <taxon>Pseudomonadati</taxon>
        <taxon>Pseudomonadota</taxon>
        <taxon>Alphaproteobacteria</taxon>
        <taxon>Hyphomicrobiales</taxon>
        <taxon>Methylobacteriaceae</taxon>
        <taxon>Methylobacterium</taxon>
    </lineage>
</organism>
<feature type="region of interest" description="Disordered" evidence="1">
    <location>
        <begin position="1"/>
        <end position="47"/>
    </location>
</feature>
<evidence type="ECO:0000313" key="2">
    <source>
        <dbReference type="EMBL" id="RVU16332.1"/>
    </source>
</evidence>
<protein>
    <submittedName>
        <fullName evidence="2">Uncharacterized protein</fullName>
    </submittedName>
</protein>
<comment type="caution">
    <text evidence="2">The sequence shown here is derived from an EMBL/GenBank/DDBJ whole genome shotgun (WGS) entry which is preliminary data.</text>
</comment>
<evidence type="ECO:0000256" key="1">
    <source>
        <dbReference type="SAM" id="MobiDB-lite"/>
    </source>
</evidence>
<reference evidence="2 3" key="1">
    <citation type="submission" date="2019-01" db="EMBL/GenBank/DDBJ databases">
        <authorList>
            <person name="Chen W.-M."/>
        </authorList>
    </citation>
    <scope>NUCLEOTIDE SEQUENCE [LARGE SCALE GENOMIC DNA]</scope>
    <source>
        <strain evidence="2 3">TER-1</strain>
    </source>
</reference>
<keyword evidence="3" id="KW-1185">Reference proteome</keyword>
<evidence type="ECO:0000313" key="3">
    <source>
        <dbReference type="Proteomes" id="UP000286997"/>
    </source>
</evidence>
<sequence>MFHDGHPVRAQCSRSRMHHSARPRIREDQARMRQDKAKLNRGRIEDTTEINVLPTPASAAGAAP</sequence>
<dbReference type="EMBL" id="SACP01000016">
    <property type="protein sequence ID" value="RVU16332.1"/>
    <property type="molecule type" value="Genomic_DNA"/>
</dbReference>
<name>A0A437P253_9HYPH</name>
<proteinExistence type="predicted"/>
<gene>
    <name evidence="2" type="ORF">EOE48_16705</name>
</gene>
<dbReference type="RefSeq" id="WP_127731152.1">
    <property type="nucleotide sequence ID" value="NZ_SACP01000016.1"/>
</dbReference>